<dbReference type="HOGENOM" id="CLU_2753544_0_0_11"/>
<dbReference type="Proteomes" id="UP000017786">
    <property type="component" value="Chromosome"/>
</dbReference>
<dbReference type="EMBL" id="CP006835">
    <property type="protein sequence ID" value="AGZ54492.1"/>
    <property type="molecule type" value="Genomic_DNA"/>
</dbReference>
<evidence type="ECO:0000313" key="2">
    <source>
        <dbReference type="EMBL" id="AGZ54492.1"/>
    </source>
</evidence>
<name>U5WZV0_MYCKA</name>
<accession>U5WZV0</accession>
<organism evidence="2 3">
    <name type="scientific">Mycobacterium kansasii ATCC 12478</name>
    <dbReference type="NCBI Taxonomy" id="557599"/>
    <lineage>
        <taxon>Bacteria</taxon>
        <taxon>Bacillati</taxon>
        <taxon>Actinomycetota</taxon>
        <taxon>Actinomycetes</taxon>
        <taxon>Mycobacteriales</taxon>
        <taxon>Mycobacteriaceae</taxon>
        <taxon>Mycobacterium</taxon>
    </lineage>
</organism>
<feature type="region of interest" description="Disordered" evidence="1">
    <location>
        <begin position="1"/>
        <end position="53"/>
    </location>
</feature>
<feature type="compositionally biased region" description="Low complexity" evidence="1">
    <location>
        <begin position="15"/>
        <end position="25"/>
    </location>
</feature>
<reference evidence="2 3" key="1">
    <citation type="submission" date="2013-10" db="EMBL/GenBank/DDBJ databases">
        <title>Genome sequence of Mycobacterium kansasii.</title>
        <authorList>
            <consortium name="McGill University Mycobacterium genome consortium"/>
            <person name="Veyrier F.J."/>
            <person name="Behr M.A."/>
        </authorList>
    </citation>
    <scope>NUCLEOTIDE SEQUENCE [LARGE SCALE GENOMIC DNA]</scope>
    <source>
        <strain evidence="2 3">ATCC 12478</strain>
    </source>
</reference>
<dbReference type="AlphaFoldDB" id="U5WZV0"/>
<gene>
    <name evidence="2" type="ORF">MKAN_26340</name>
</gene>
<proteinExistence type="predicted"/>
<evidence type="ECO:0000256" key="1">
    <source>
        <dbReference type="SAM" id="MobiDB-lite"/>
    </source>
</evidence>
<dbReference type="KEGG" id="mkn:MKAN_26340"/>
<sequence>MPAGPAQAEEQGVCDSAGAASSARSTGGGAAGAARPADGDERTAAAAGPACPAVTRSACNPARAAVATKA</sequence>
<feature type="compositionally biased region" description="Low complexity" evidence="1">
    <location>
        <begin position="44"/>
        <end position="53"/>
    </location>
</feature>
<protein>
    <submittedName>
        <fullName evidence="2">Uncharacterized protein</fullName>
    </submittedName>
</protein>
<evidence type="ECO:0000313" key="3">
    <source>
        <dbReference type="Proteomes" id="UP000017786"/>
    </source>
</evidence>